<dbReference type="GO" id="GO:0003676">
    <property type="term" value="F:nucleic acid binding"/>
    <property type="evidence" value="ECO:0007669"/>
    <property type="project" value="InterPro"/>
</dbReference>
<proteinExistence type="evidence at transcript level"/>
<dbReference type="SMART" id="SM00733">
    <property type="entry name" value="Mterf"/>
    <property type="match status" value="5"/>
</dbReference>
<protein>
    <recommendedName>
        <fullName evidence="5">mTERF protein</fullName>
    </recommendedName>
</protein>
<reference evidence="4" key="1">
    <citation type="submission" date="2012-05" db="EMBL/GenBank/DDBJ databases">
        <authorList>
            <person name="Krishnakumar V."/>
            <person name="Cheung F."/>
            <person name="Xiao Y."/>
            <person name="Chan A."/>
            <person name="Moskal W.A."/>
            <person name="Town C.D."/>
        </authorList>
    </citation>
    <scope>NUCLEOTIDE SEQUENCE</scope>
</reference>
<dbReference type="PANTHER" id="PTHR13068">
    <property type="entry name" value="CGI-12 PROTEIN-RELATED"/>
    <property type="match status" value="1"/>
</dbReference>
<dbReference type="Pfam" id="PF02536">
    <property type="entry name" value="mTERF"/>
    <property type="match status" value="2"/>
</dbReference>
<dbReference type="Gene3D" id="1.25.70.10">
    <property type="entry name" value="Transcription termination factor 3, mitochondrial"/>
    <property type="match status" value="2"/>
</dbReference>
<evidence type="ECO:0008006" key="5">
    <source>
        <dbReference type="Google" id="ProtNLM"/>
    </source>
</evidence>
<keyword evidence="2" id="KW-0806">Transcription termination</keyword>
<keyword evidence="2" id="KW-0804">Transcription</keyword>
<comment type="similarity">
    <text evidence="1">Belongs to the mTERF family.</text>
</comment>
<evidence type="ECO:0000256" key="2">
    <source>
        <dbReference type="ARBA" id="ARBA00022472"/>
    </source>
</evidence>
<organism evidence="4">
    <name type="scientific">Medicago truncatula</name>
    <name type="common">Barrel medic</name>
    <name type="synonym">Medicago tribuloides</name>
    <dbReference type="NCBI Taxonomy" id="3880"/>
    <lineage>
        <taxon>Eukaryota</taxon>
        <taxon>Viridiplantae</taxon>
        <taxon>Streptophyta</taxon>
        <taxon>Embryophyta</taxon>
        <taxon>Tracheophyta</taxon>
        <taxon>Spermatophyta</taxon>
        <taxon>Magnoliopsida</taxon>
        <taxon>eudicotyledons</taxon>
        <taxon>Gunneridae</taxon>
        <taxon>Pentapetalae</taxon>
        <taxon>rosids</taxon>
        <taxon>fabids</taxon>
        <taxon>Fabales</taxon>
        <taxon>Fabaceae</taxon>
        <taxon>Papilionoideae</taxon>
        <taxon>50 kb inversion clade</taxon>
        <taxon>NPAAA clade</taxon>
        <taxon>Hologalegina</taxon>
        <taxon>IRL clade</taxon>
        <taxon>Trifolieae</taxon>
        <taxon>Medicago</taxon>
    </lineage>
</organism>
<name>I3SHV2_MEDTR</name>
<evidence type="ECO:0000313" key="4">
    <source>
        <dbReference type="EMBL" id="AFK39844.1"/>
    </source>
</evidence>
<dbReference type="GO" id="GO:0006353">
    <property type="term" value="P:DNA-templated transcription termination"/>
    <property type="evidence" value="ECO:0007669"/>
    <property type="project" value="UniProtKB-KW"/>
</dbReference>
<dbReference type="InterPro" id="IPR003690">
    <property type="entry name" value="MTERF"/>
</dbReference>
<keyword evidence="2" id="KW-0805">Transcription regulation</keyword>
<evidence type="ECO:0000256" key="3">
    <source>
        <dbReference type="ARBA" id="ARBA00022946"/>
    </source>
</evidence>
<dbReference type="InterPro" id="IPR038538">
    <property type="entry name" value="MTERF_sf"/>
</dbReference>
<dbReference type="AlphaFoldDB" id="I3SHV2"/>
<dbReference type="PANTHER" id="PTHR13068:SF91">
    <property type="entry name" value="TRANSCRIPTION TERMINATION FACTOR FAMILY PROTEIN"/>
    <property type="match status" value="1"/>
</dbReference>
<sequence length="411" mass="47550">MSHLILTTFRTMLKKWFLSNNAVVCFITTKSTTPKFNNPLLHQFPISPRRFCTITATSESNTHPFSVSYLINNFGFSHESALKAFNNKQVRFNTPDNADSVITFFQNHGFPNSNIRIIIQKAPWLLSSQPHKRLLPKFQFFLSNGASLSDIVPLLTTNPRILRSSLEKQIIPLFQLLSRCLKTNRDAIICLIKHWTTFTIYYHLIVANINLMADFGIPHSVIARLIRSRPFLICSKDLINSLEEIKGLGFDPSTTTFGYALLANNCTSKKLWDEKVDVLKKWGWSDEDVIRAFRCHPDMMLTSIEKINLVMSFWVNQLGWDSLALTKRPHILTHSLEKWIVPRGLVVQFLLMKGLRKKNASLVTPFRYSEKLFLEKFVFSFKEESDYLLKIYEEKIKLAYTMENNGMPFPN</sequence>
<dbReference type="FunFam" id="1.25.70.10:FF:000001">
    <property type="entry name" value="Mitochondrial transcription termination factor-like"/>
    <property type="match status" value="1"/>
</dbReference>
<dbReference type="EMBL" id="BT140049">
    <property type="protein sequence ID" value="AFK39844.1"/>
    <property type="molecule type" value="mRNA"/>
</dbReference>
<keyword evidence="3" id="KW-0809">Transit peptide</keyword>
<accession>I3SHV2</accession>
<evidence type="ECO:0000256" key="1">
    <source>
        <dbReference type="ARBA" id="ARBA00007692"/>
    </source>
</evidence>